<accession>C6RFL9</accession>
<evidence type="ECO:0000313" key="1">
    <source>
        <dbReference type="EMBL" id="EET80027.1"/>
    </source>
</evidence>
<dbReference type="EMBL" id="ACVQ01000017">
    <property type="protein sequence ID" value="EET80027.1"/>
    <property type="molecule type" value="Genomic_DNA"/>
</dbReference>
<sequence>MHFWVAARNLLFMCRQGNLADLAAAFVYIFLGVERKFSKPIFERTNLNPQILTLYMRV</sequence>
<dbReference type="GeneID" id="60990254"/>
<evidence type="ECO:0000313" key="2">
    <source>
        <dbReference type="Proteomes" id="UP000003107"/>
    </source>
</evidence>
<reference evidence="1 2" key="1">
    <citation type="submission" date="2009-07" db="EMBL/GenBank/DDBJ databases">
        <authorList>
            <person name="Madupu R."/>
            <person name="Sebastian Y."/>
            <person name="Durkin A.S."/>
            <person name="Torralba M."/>
            <person name="Methe B."/>
            <person name="Sutton G.G."/>
            <person name="Strausberg R.L."/>
            <person name="Nelson K.E."/>
        </authorList>
    </citation>
    <scope>NUCLEOTIDE SEQUENCE [LARGE SCALE GENOMIC DNA]</scope>
    <source>
        <strain evidence="1 2">RM3277</strain>
    </source>
</reference>
<keyword evidence="2" id="KW-1185">Reference proteome</keyword>
<dbReference type="STRING" id="553219.CAMSH0001_0525"/>
<dbReference type="RefSeq" id="WP_002948124.1">
    <property type="nucleotide sequence ID" value="NZ_ACVQ01000017.1"/>
</dbReference>
<name>C6RFL9_9BACT</name>
<proteinExistence type="predicted"/>
<protein>
    <submittedName>
        <fullName evidence="1">Uncharacterized protein</fullName>
    </submittedName>
</protein>
<gene>
    <name evidence="1" type="ORF">CAMSH0001_0525</name>
</gene>
<organism evidence="1 2">
    <name type="scientific">Campylobacter showae RM3277</name>
    <dbReference type="NCBI Taxonomy" id="553219"/>
    <lineage>
        <taxon>Bacteria</taxon>
        <taxon>Pseudomonadati</taxon>
        <taxon>Campylobacterota</taxon>
        <taxon>Epsilonproteobacteria</taxon>
        <taxon>Campylobacterales</taxon>
        <taxon>Campylobacteraceae</taxon>
        <taxon>Campylobacter</taxon>
    </lineage>
</organism>
<dbReference type="Proteomes" id="UP000003107">
    <property type="component" value="Unassembled WGS sequence"/>
</dbReference>
<comment type="caution">
    <text evidence="1">The sequence shown here is derived from an EMBL/GenBank/DDBJ whole genome shotgun (WGS) entry which is preliminary data.</text>
</comment>
<dbReference type="AlphaFoldDB" id="C6RFL9"/>